<sequence>MTGKSLIDWFTKRQTKLSHRQLLLISGDAEWCQQQTEQLLQDARSPTLLLSKTALNFDSITNHSFITACQISQYKQQLGTEYDIVIYNAFDGLKPSALYAIEGVIRKSGLLVILCPNFENWAEYEAAHAGIAFSFNTQHPTSLFIERMQKILLKDKSVAHINQHEIHLPFARVSEHLQNKASHIQRLKYNNLQSELSSNQQVAFNDSLNNMKASKSISLLTAKRGRGKSTLLGQLAAEIVTRSSDAEVYIAAPHINNAQRAQIEYKKIVKHLVSNTASQIHKGCRKHIKSELEFIAPDQIYHLPKQSILIVDEAAAIAPSILLYACNKFTHVVMATTVAGYEGSGLGFNLRVLPKLKELSCSLTSSFHHAELHNPLRWFEEDALEALFTNIFAPFVTDLTLPANQSQQPLSQFHLPYAENKAIDSHYHHLDKKWLITHDNILTQVVGLLTQSHYQTTPDDLMRILDASDQHVAVLANSDDLTLPDVLITSLAVVAHEGNVSFPPNDPLLEGILSAQRRVNGHLVAQNLTTTYCEDWFMTAKSWRISRIAVVPEFRRLGLGSCLLQYVRHSAEQAEVEYLSTSFGLTTELLSFWYSQNYNLVKIGARRDTSSGEHSGIMIASLTTSADNKFASYHSVAVNDIDYFLQHILKLHGSSDSFLLMPDFIQKQRDKSAQLTHSSSLANSLHELRIEQFNAQKRSFSNTAASIYARLQNKNDEASEHLQTLFERAHHKNLSKEEKQKVLSELRHKLQNK</sequence>
<keyword evidence="2" id="KW-0819">tRNA processing</keyword>
<dbReference type="HOGENOM" id="CLU_004652_1_0_6"/>
<dbReference type="InterPro" id="IPR027417">
    <property type="entry name" value="P-loop_NTPase"/>
</dbReference>
<accession>G4QKU4</accession>
<keyword evidence="3" id="KW-0547">Nucleotide-binding</keyword>
<dbReference type="GO" id="GO:0000049">
    <property type="term" value="F:tRNA binding"/>
    <property type="evidence" value="ECO:0007669"/>
    <property type="project" value="TreeGrafter"/>
</dbReference>
<dbReference type="Gene3D" id="3.40.630.30">
    <property type="match status" value="1"/>
</dbReference>
<dbReference type="InterPro" id="IPR016181">
    <property type="entry name" value="Acyl_CoA_acyltransferase"/>
</dbReference>
<keyword evidence="8" id="KW-1185">Reference proteome</keyword>
<keyword evidence="4" id="KW-0067">ATP-binding</keyword>
<dbReference type="GO" id="GO:0008033">
    <property type="term" value="P:tRNA processing"/>
    <property type="evidence" value="ECO:0007669"/>
    <property type="project" value="UniProtKB-KW"/>
</dbReference>
<dbReference type="InterPro" id="IPR013562">
    <property type="entry name" value="TmcA/NAT10_N"/>
</dbReference>
<protein>
    <recommendedName>
        <fullName evidence="6">N-acetyltransferase domain-containing protein</fullName>
    </recommendedName>
</protein>
<organism evidence="7 8">
    <name type="scientific">Glaciecola nitratireducens (strain JCM 12485 / KCTC 12276 / FR1064)</name>
    <dbReference type="NCBI Taxonomy" id="1085623"/>
    <lineage>
        <taxon>Bacteria</taxon>
        <taxon>Pseudomonadati</taxon>
        <taxon>Pseudomonadota</taxon>
        <taxon>Gammaproteobacteria</taxon>
        <taxon>Alteromonadales</taxon>
        <taxon>Alteromonadaceae</taxon>
        <taxon>Brumicola</taxon>
    </lineage>
</organism>
<feature type="domain" description="N-acetyltransferase" evidence="6">
    <location>
        <begin position="462"/>
        <end position="623"/>
    </location>
</feature>
<dbReference type="InterPro" id="IPR000182">
    <property type="entry name" value="GNAT_dom"/>
</dbReference>
<proteinExistence type="predicted"/>
<gene>
    <name evidence="7" type="ordered locus">GNIT_2297</name>
</gene>
<dbReference type="GO" id="GO:1990883">
    <property type="term" value="F:18S rRNA cytidine N-acetyltransferase activity"/>
    <property type="evidence" value="ECO:0007669"/>
    <property type="project" value="TreeGrafter"/>
</dbReference>
<dbReference type="STRING" id="1085623.GNIT_2297"/>
<dbReference type="InterPro" id="IPR007807">
    <property type="entry name" value="TcmA/NAT10_helicase"/>
</dbReference>
<evidence type="ECO:0000259" key="6">
    <source>
        <dbReference type="PROSITE" id="PS51186"/>
    </source>
</evidence>
<dbReference type="CDD" id="cd04301">
    <property type="entry name" value="NAT_SF"/>
    <property type="match status" value="1"/>
</dbReference>
<dbReference type="Pfam" id="PF05127">
    <property type="entry name" value="NAT10_TcmA_helicase"/>
    <property type="match status" value="1"/>
</dbReference>
<dbReference type="PROSITE" id="PS51186">
    <property type="entry name" value="GNAT"/>
    <property type="match status" value="1"/>
</dbReference>
<keyword evidence="5" id="KW-0012">Acyltransferase</keyword>
<dbReference type="GO" id="GO:1904812">
    <property type="term" value="P:rRNA acetylation involved in maturation of SSU-rRNA"/>
    <property type="evidence" value="ECO:0007669"/>
    <property type="project" value="TreeGrafter"/>
</dbReference>
<dbReference type="Gene3D" id="3.40.50.300">
    <property type="entry name" value="P-loop containing nucleotide triphosphate hydrolases"/>
    <property type="match status" value="1"/>
</dbReference>
<dbReference type="Proteomes" id="UP000009282">
    <property type="component" value="Chromosome"/>
</dbReference>
<dbReference type="InterPro" id="IPR032672">
    <property type="entry name" value="TmcA/NAT10/Kre33"/>
</dbReference>
<dbReference type="Pfam" id="PF13718">
    <property type="entry name" value="GNAT_acetyltr_2"/>
    <property type="match status" value="2"/>
</dbReference>
<reference evidence="7 8" key="1">
    <citation type="journal article" date="2011" name="J. Bacteriol.">
        <title>Complete genome sequence of seawater bacterium Glaciecola nitratireducens FR1064T.</title>
        <authorList>
            <person name="Bian F."/>
            <person name="Qin Q.L."/>
            <person name="Xie B.B."/>
            <person name="Shu Y.L."/>
            <person name="Zhang X.Y."/>
            <person name="Yu Y."/>
            <person name="Chen B."/>
            <person name="Chen X.L."/>
            <person name="Zhou B.C."/>
            <person name="Zhang Y.Z."/>
        </authorList>
    </citation>
    <scope>NUCLEOTIDE SEQUENCE [LARGE SCALE GENOMIC DNA]</scope>
    <source>
        <strain evidence="8">JCM 12485 / KCTC 12276 / FR1064</strain>
    </source>
</reference>
<evidence type="ECO:0000256" key="4">
    <source>
        <dbReference type="ARBA" id="ARBA00022840"/>
    </source>
</evidence>
<name>G4QKU4_GLANF</name>
<dbReference type="RefSeq" id="WP_014109270.1">
    <property type="nucleotide sequence ID" value="NC_016041.1"/>
</dbReference>
<dbReference type="EMBL" id="CP003060">
    <property type="protein sequence ID" value="AEP30397.1"/>
    <property type="molecule type" value="Genomic_DNA"/>
</dbReference>
<dbReference type="AlphaFoldDB" id="G4QKU4"/>
<dbReference type="Pfam" id="PF08351">
    <property type="entry name" value="TmcA_N"/>
    <property type="match status" value="1"/>
</dbReference>
<evidence type="ECO:0000256" key="2">
    <source>
        <dbReference type="ARBA" id="ARBA00022694"/>
    </source>
</evidence>
<keyword evidence="1" id="KW-0808">Transferase</keyword>
<dbReference type="OrthoDB" id="5578851at2"/>
<dbReference type="eggNOG" id="COG1444">
    <property type="taxonomic scope" value="Bacteria"/>
</dbReference>
<evidence type="ECO:0000256" key="1">
    <source>
        <dbReference type="ARBA" id="ARBA00022679"/>
    </source>
</evidence>
<evidence type="ECO:0000313" key="8">
    <source>
        <dbReference type="Proteomes" id="UP000009282"/>
    </source>
</evidence>
<dbReference type="SUPFAM" id="SSF55729">
    <property type="entry name" value="Acyl-CoA N-acyltransferases (Nat)"/>
    <property type="match status" value="1"/>
</dbReference>
<evidence type="ECO:0000256" key="3">
    <source>
        <dbReference type="ARBA" id="ARBA00022741"/>
    </source>
</evidence>
<dbReference type="KEGG" id="gni:GNIT_2297"/>
<evidence type="ECO:0000313" key="7">
    <source>
        <dbReference type="EMBL" id="AEP30397.1"/>
    </source>
</evidence>
<dbReference type="PANTHER" id="PTHR10925">
    <property type="entry name" value="N-ACETYLTRANSFERASE 10"/>
    <property type="match status" value="1"/>
</dbReference>
<evidence type="ECO:0000256" key="5">
    <source>
        <dbReference type="ARBA" id="ARBA00023315"/>
    </source>
</evidence>
<dbReference type="SUPFAM" id="SSF52540">
    <property type="entry name" value="P-loop containing nucleoside triphosphate hydrolases"/>
    <property type="match status" value="1"/>
</dbReference>
<dbReference type="GO" id="GO:0005524">
    <property type="term" value="F:ATP binding"/>
    <property type="evidence" value="ECO:0007669"/>
    <property type="project" value="UniProtKB-KW"/>
</dbReference>
<dbReference type="Gene3D" id="3.40.50.11040">
    <property type="match status" value="1"/>
</dbReference>
<dbReference type="PANTHER" id="PTHR10925:SF5">
    <property type="entry name" value="RNA CYTIDINE ACETYLTRANSFERASE"/>
    <property type="match status" value="1"/>
</dbReference>